<dbReference type="PROSITE" id="PS50048">
    <property type="entry name" value="ZN2_CY6_FUNGAL_2"/>
    <property type="match status" value="1"/>
</dbReference>
<sequence>MSSTQPADPEREREPGSPIPSKKTRSRASKACLVCRRRKVRCNVAITGPPCSNCTIDGETCTIPEKSQKKWSRQPHRPASTETPAANATAADRLARKHRHRHEHATTTTAPPEDDASQHEPIETDIVLTRPGSPSANSHSSGHASPVEQHPSWDRPGPSSWHHAHAQPNSSLFITTVPMSAYPFLTASNLHRLPPEDVNFLELKSCLRLPARIYLDEILQQYFRYVHPFFPLINEALFWDVYHGADMPGDTPLPGTRFPLLVLQAMLFTACSFVSPATLEKLGYTSVRQARRTMYERAKLLFNMESENSRLHMAQAALLLSYWTPPFEEAAFKPNTGWLRVAIENARSVRAHQYTAPSASTKASIEDYEQIALKRLWGCCIIRGGTLAISSRRCCQDLGLDPDSNTGFPLTFEDLEDEVHESRVYDPETKRSLISAFLGLAEICVHVVATSILLFPLDNSQPGQTKLNDQMDESIRILTCKMTLDRWHGTTPRELTYGSGGMEKSTNPTRADNASITLFTNLQDIYFYSARIALANRQMLSCYTASPPRIHEILELHEEVQQATAAVGKCFRTLTERRLDRFLPVSVIPCIALPLALNTTAGKSRPSSPKAQIFNDAMNTYNTLYEGVDGLARAVRVIVNQGQGTSQSMDMTKPSGDGSNPLGYYMRLALSIDLSLSSGNLPDDRDFPARVQEHLSSSPESQDQVGLEPPAEMMQAPGGEEWMVPDESMMAATGNEAKGGELWDLEGLSPRAAEYRILESMIWSSPSPGVF</sequence>
<gene>
    <name evidence="5" type="ORF">F5X68DRAFT_157450</name>
</gene>
<keyword evidence="6" id="KW-1185">Reference proteome</keyword>
<dbReference type="Proteomes" id="UP000770015">
    <property type="component" value="Unassembled WGS sequence"/>
</dbReference>
<dbReference type="SMART" id="SM00066">
    <property type="entry name" value="GAL4"/>
    <property type="match status" value="1"/>
</dbReference>
<accession>A0A9P8V5J7</accession>
<dbReference type="GO" id="GO:0006351">
    <property type="term" value="P:DNA-templated transcription"/>
    <property type="evidence" value="ECO:0007669"/>
    <property type="project" value="InterPro"/>
</dbReference>
<feature type="region of interest" description="Disordered" evidence="3">
    <location>
        <begin position="1"/>
        <end position="30"/>
    </location>
</feature>
<dbReference type="CDD" id="cd00067">
    <property type="entry name" value="GAL4"/>
    <property type="match status" value="1"/>
</dbReference>
<dbReference type="GO" id="GO:0000981">
    <property type="term" value="F:DNA-binding transcription factor activity, RNA polymerase II-specific"/>
    <property type="evidence" value="ECO:0007669"/>
    <property type="project" value="InterPro"/>
</dbReference>
<dbReference type="CDD" id="cd12148">
    <property type="entry name" value="fungal_TF_MHR"/>
    <property type="match status" value="1"/>
</dbReference>
<feature type="compositionally biased region" description="Low complexity" evidence="3">
    <location>
        <begin position="80"/>
        <end position="92"/>
    </location>
</feature>
<keyword evidence="1" id="KW-0479">Metal-binding</keyword>
<evidence type="ECO:0000256" key="3">
    <source>
        <dbReference type="SAM" id="MobiDB-lite"/>
    </source>
</evidence>
<dbReference type="Pfam" id="PF00172">
    <property type="entry name" value="Zn_clus"/>
    <property type="match status" value="1"/>
</dbReference>
<dbReference type="Pfam" id="PF04082">
    <property type="entry name" value="Fungal_trans"/>
    <property type="match status" value="1"/>
</dbReference>
<evidence type="ECO:0000256" key="1">
    <source>
        <dbReference type="ARBA" id="ARBA00022723"/>
    </source>
</evidence>
<feature type="region of interest" description="Disordered" evidence="3">
    <location>
        <begin position="692"/>
        <end position="718"/>
    </location>
</feature>
<evidence type="ECO:0000313" key="5">
    <source>
        <dbReference type="EMBL" id="KAH6676985.1"/>
    </source>
</evidence>
<proteinExistence type="predicted"/>
<dbReference type="GO" id="GO:0003677">
    <property type="term" value="F:DNA binding"/>
    <property type="evidence" value="ECO:0007669"/>
    <property type="project" value="InterPro"/>
</dbReference>
<dbReference type="AlphaFoldDB" id="A0A9P8V5J7"/>
<dbReference type="Gene3D" id="4.10.240.10">
    <property type="entry name" value="Zn(2)-C6 fungal-type DNA-binding domain"/>
    <property type="match status" value="1"/>
</dbReference>
<dbReference type="EMBL" id="JAGSXJ010000023">
    <property type="protein sequence ID" value="KAH6676985.1"/>
    <property type="molecule type" value="Genomic_DNA"/>
</dbReference>
<dbReference type="InterPro" id="IPR001138">
    <property type="entry name" value="Zn2Cys6_DnaBD"/>
</dbReference>
<feature type="domain" description="Zn(2)-C6 fungal-type" evidence="4">
    <location>
        <begin position="31"/>
        <end position="63"/>
    </location>
</feature>
<evidence type="ECO:0000259" key="4">
    <source>
        <dbReference type="PROSITE" id="PS50048"/>
    </source>
</evidence>
<feature type="compositionally biased region" description="Polar residues" evidence="3">
    <location>
        <begin position="694"/>
        <end position="704"/>
    </location>
</feature>
<dbReference type="PANTHER" id="PTHR47425">
    <property type="entry name" value="FARB-RELATED"/>
    <property type="match status" value="1"/>
</dbReference>
<organism evidence="5 6">
    <name type="scientific">Plectosphaerella plurivora</name>
    <dbReference type="NCBI Taxonomy" id="936078"/>
    <lineage>
        <taxon>Eukaryota</taxon>
        <taxon>Fungi</taxon>
        <taxon>Dikarya</taxon>
        <taxon>Ascomycota</taxon>
        <taxon>Pezizomycotina</taxon>
        <taxon>Sordariomycetes</taxon>
        <taxon>Hypocreomycetidae</taxon>
        <taxon>Glomerellales</taxon>
        <taxon>Plectosphaerellaceae</taxon>
        <taxon>Plectosphaerella</taxon>
    </lineage>
</organism>
<keyword evidence="2" id="KW-0539">Nucleus</keyword>
<evidence type="ECO:0000256" key="2">
    <source>
        <dbReference type="ARBA" id="ARBA00023242"/>
    </source>
</evidence>
<feature type="region of interest" description="Disordered" evidence="3">
    <location>
        <begin position="66"/>
        <end position="164"/>
    </location>
</feature>
<dbReference type="OrthoDB" id="5121955at2759"/>
<dbReference type="SUPFAM" id="SSF57701">
    <property type="entry name" value="Zn2/Cys6 DNA-binding domain"/>
    <property type="match status" value="1"/>
</dbReference>
<feature type="compositionally biased region" description="Polar residues" evidence="3">
    <location>
        <begin position="132"/>
        <end position="143"/>
    </location>
</feature>
<evidence type="ECO:0000313" key="6">
    <source>
        <dbReference type="Proteomes" id="UP000770015"/>
    </source>
</evidence>
<protein>
    <recommendedName>
        <fullName evidence="4">Zn(2)-C6 fungal-type domain-containing protein</fullName>
    </recommendedName>
</protein>
<name>A0A9P8V5J7_9PEZI</name>
<reference evidence="5" key="1">
    <citation type="journal article" date="2021" name="Nat. Commun.">
        <title>Genetic determinants of endophytism in the Arabidopsis root mycobiome.</title>
        <authorList>
            <person name="Mesny F."/>
            <person name="Miyauchi S."/>
            <person name="Thiergart T."/>
            <person name="Pickel B."/>
            <person name="Atanasova L."/>
            <person name="Karlsson M."/>
            <person name="Huettel B."/>
            <person name="Barry K.W."/>
            <person name="Haridas S."/>
            <person name="Chen C."/>
            <person name="Bauer D."/>
            <person name="Andreopoulos W."/>
            <person name="Pangilinan J."/>
            <person name="LaButti K."/>
            <person name="Riley R."/>
            <person name="Lipzen A."/>
            <person name="Clum A."/>
            <person name="Drula E."/>
            <person name="Henrissat B."/>
            <person name="Kohler A."/>
            <person name="Grigoriev I.V."/>
            <person name="Martin F.M."/>
            <person name="Hacquard S."/>
        </authorList>
    </citation>
    <scope>NUCLEOTIDE SEQUENCE</scope>
    <source>
        <strain evidence="5">MPI-SDFR-AT-0117</strain>
    </source>
</reference>
<dbReference type="PROSITE" id="PS00463">
    <property type="entry name" value="ZN2_CY6_FUNGAL_1"/>
    <property type="match status" value="1"/>
</dbReference>
<dbReference type="InterPro" id="IPR036864">
    <property type="entry name" value="Zn2-C6_fun-type_DNA-bd_sf"/>
</dbReference>
<comment type="caution">
    <text evidence="5">The sequence shown here is derived from an EMBL/GenBank/DDBJ whole genome shotgun (WGS) entry which is preliminary data.</text>
</comment>
<dbReference type="GO" id="GO:0008270">
    <property type="term" value="F:zinc ion binding"/>
    <property type="evidence" value="ECO:0007669"/>
    <property type="project" value="InterPro"/>
</dbReference>
<dbReference type="InterPro" id="IPR052761">
    <property type="entry name" value="Fungal_Detox/Toxin_TFs"/>
</dbReference>
<dbReference type="InterPro" id="IPR007219">
    <property type="entry name" value="XnlR_reg_dom"/>
</dbReference>
<dbReference type="PANTHER" id="PTHR47425:SF2">
    <property type="entry name" value="FARB-RELATED"/>
    <property type="match status" value="1"/>
</dbReference>